<dbReference type="GO" id="GO:0005525">
    <property type="term" value="F:GTP binding"/>
    <property type="evidence" value="ECO:0007669"/>
    <property type="project" value="UniProtKB-KW"/>
</dbReference>
<dbReference type="Pfam" id="PF14492">
    <property type="entry name" value="EFG_III"/>
    <property type="match status" value="1"/>
</dbReference>
<dbReference type="InterPro" id="IPR020568">
    <property type="entry name" value="Ribosomal_Su5_D2-typ_SF"/>
</dbReference>
<evidence type="ECO:0000256" key="5">
    <source>
        <dbReference type="ARBA" id="ARBA00022917"/>
    </source>
</evidence>
<evidence type="ECO:0000256" key="3">
    <source>
        <dbReference type="ARBA" id="ARBA00022741"/>
    </source>
</evidence>
<dbReference type="FunFam" id="3.90.1430.10:FF:000003">
    <property type="entry name" value="Elongation factor 2"/>
    <property type="match status" value="2"/>
</dbReference>
<feature type="domain" description="Tr-type G" evidence="8">
    <location>
        <begin position="969"/>
        <end position="1202"/>
    </location>
</feature>
<dbReference type="InterPro" id="IPR035647">
    <property type="entry name" value="EFG_III/V"/>
</dbReference>
<dbReference type="InterPro" id="IPR000795">
    <property type="entry name" value="T_Tr_GTP-bd_dom"/>
</dbReference>
<dbReference type="PANTHER" id="PTHR42908:SF10">
    <property type="entry name" value="EUKARYOTIC TRANSLATION ELONGATION FACTOR 2"/>
    <property type="match status" value="1"/>
</dbReference>
<dbReference type="InterPro" id="IPR000640">
    <property type="entry name" value="EFG_V-like"/>
</dbReference>
<dbReference type="InterPro" id="IPR005517">
    <property type="entry name" value="Transl_elong_EFG/EF2_IV"/>
</dbReference>
<keyword evidence="10" id="KW-1185">Reference proteome</keyword>
<dbReference type="CDD" id="cd16261">
    <property type="entry name" value="EF2_snRNP_III"/>
    <property type="match status" value="1"/>
</dbReference>
<evidence type="ECO:0000256" key="1">
    <source>
        <dbReference type="ARBA" id="ARBA00004496"/>
    </source>
</evidence>
<dbReference type="InterPro" id="IPR031157">
    <property type="entry name" value="G_TR_CS"/>
</dbReference>
<keyword evidence="5" id="KW-0648">Protein biosynthesis</keyword>
<dbReference type="Gene3D" id="3.30.70.870">
    <property type="entry name" value="Elongation Factor G (Translational Gtpase), domain 3"/>
    <property type="match status" value="1"/>
</dbReference>
<reference evidence="9 10" key="1">
    <citation type="submission" date="2024-10" db="EMBL/GenBank/DDBJ databases">
        <authorList>
            <person name="Kim D."/>
        </authorList>
    </citation>
    <scope>NUCLEOTIDE SEQUENCE [LARGE SCALE GENOMIC DNA]</scope>
    <source>
        <strain evidence="9">BH-2024</strain>
    </source>
</reference>
<dbReference type="AlphaFoldDB" id="A0ABD2M5R8"/>
<evidence type="ECO:0000256" key="2">
    <source>
        <dbReference type="ARBA" id="ARBA00022490"/>
    </source>
</evidence>
<keyword evidence="6" id="KW-0342">GTP-binding</keyword>
<comment type="caution">
    <text evidence="9">The sequence shown here is derived from an EMBL/GenBank/DDBJ whole genome shotgun (WGS) entry which is preliminary data.</text>
</comment>
<dbReference type="CDD" id="cd01681">
    <property type="entry name" value="aeEF2_snRNP_like_IV"/>
    <property type="match status" value="1"/>
</dbReference>
<comment type="subcellular location">
    <subcellularLocation>
        <location evidence="1">Cytoplasm</location>
    </subcellularLocation>
</comment>
<dbReference type="Pfam" id="PF00679">
    <property type="entry name" value="EFG_C"/>
    <property type="match status" value="1"/>
</dbReference>
<name>A0ABD2M5R8_9BILA</name>
<dbReference type="SMART" id="SM00889">
    <property type="entry name" value="EFG_IV"/>
    <property type="match status" value="1"/>
</dbReference>
<dbReference type="InterPro" id="IPR014721">
    <property type="entry name" value="Ribsml_uS5_D2-typ_fold_subgr"/>
</dbReference>
<accession>A0ABD2M5R8</accession>
<proteinExistence type="predicted"/>
<dbReference type="SMART" id="SM00838">
    <property type="entry name" value="EFG_C"/>
    <property type="match status" value="1"/>
</dbReference>
<dbReference type="Gene3D" id="3.30.230.10">
    <property type="match status" value="1"/>
</dbReference>
<dbReference type="Gene3D" id="3.90.1430.10">
    <property type="entry name" value="Yeast translation eEF2 (G' domain)"/>
    <property type="match status" value="1"/>
</dbReference>
<dbReference type="Gene3D" id="3.40.50.300">
    <property type="entry name" value="P-loop containing nucleotide triphosphate hydrolases"/>
    <property type="match status" value="2"/>
</dbReference>
<dbReference type="PROSITE" id="PS51722">
    <property type="entry name" value="G_TR_2"/>
    <property type="match status" value="2"/>
</dbReference>
<keyword evidence="2" id="KW-0963">Cytoplasm</keyword>
<evidence type="ECO:0000313" key="10">
    <source>
        <dbReference type="Proteomes" id="UP001620626"/>
    </source>
</evidence>
<dbReference type="EMBL" id="JBICBT010000137">
    <property type="protein sequence ID" value="KAL3122427.1"/>
    <property type="molecule type" value="Genomic_DNA"/>
</dbReference>
<dbReference type="InterPro" id="IPR041095">
    <property type="entry name" value="EFG_II"/>
</dbReference>
<dbReference type="PANTHER" id="PTHR42908">
    <property type="entry name" value="TRANSLATION ELONGATION FACTOR-RELATED"/>
    <property type="match status" value="1"/>
</dbReference>
<dbReference type="GO" id="GO:0005737">
    <property type="term" value="C:cytoplasm"/>
    <property type="evidence" value="ECO:0007669"/>
    <property type="project" value="UniProtKB-SubCell"/>
</dbReference>
<dbReference type="CDD" id="cd01885">
    <property type="entry name" value="EF2"/>
    <property type="match status" value="1"/>
</dbReference>
<dbReference type="InterPro" id="IPR027417">
    <property type="entry name" value="P-loop_NTPase"/>
</dbReference>
<sequence length="1271" mass="142558">MVNFTVDEIRALMDRKKNIRNMSVIAHVDHGKSTLTDSLVSKAGIIAGAKAGETRFTDTRKDEQERCITIKSTAISMFFELERKDLEFVKGESQADIEQVDGKSQKYNGFLINLIDSPGHVDFSSEVTAALRVTDGALVVVDCVSGVCVQTETVLRQAIAERIKPVLFMNKMDRALLELQLGQEELFQTFQRIVENINVIIATYGDDDGPMGPIQVDPSIGNVGFGSGLHGWAFTLKQFAEMYADKFGVQIDKLMKNLWGDRFFNMKTKKWTNNQEPETKRGFCQFVLDPIFKVFDAVMNIKKDEVAKLVEKLNIKLTLEEKEQGGKPLLKTMMRKWLPAGDTMLQMIVMHLPSPVTAQRYRTEMLYEGPQDDEAAVAMKNCDPNGPLMMSRVCWQSRHWDESAHSRIKLSGWQKEDLYEKTIQRTILMMGRYIEPIEDIPAGNIAGLVGVDQYLVKGGTITTYKDAHNMRVMKFSVSPVVRVAVEPKNAGDLPKLVEGLKRLAKSDPMVQCIFEESGEHIIAGAGELHLEICLKDLEEDHACIPLKKSDPVVSYRETVTEESEIVCLSKSPNKHNRLFCKARPLPDGLPEAIERGDVNPTDDPKNRAKILTEKFEMDATDSRKIWCFGPEGTGANLLIDVTKGVQYLNEIKDSVVAGFQWATKEGVLCDENMRGVRFDIHDVTLHADAIHRGGGQIIPTARRVFYASVLTAKPRLLEPVYLVEIQCPEAAVGGIYGVLNRRRGVVFEESQIAGTPMFIVKAHLPVNESFGFTADLRSNTGGQAFPQCVFDHWQVLPGDPFDGTSRPGQVVTETRKRKGLKEGIPSLDNFYDKFRALRCAGILLEHRARLENVDAEGVLSSIRALLKDAESFRCILFELDLILRGYIQDCGYDIRYRDALNFPKALLSEAISYDRHLIRLAGKIRGHGKRWIYATQNMHAGQIIQTTCHIPERPVIGCDGNSYPIATFTLTDSLVSKAGIIAGAKAGETRFTDTRKDEQERCITIKSTAISMFFELERKDLEFVKGESQADIEQVDGKSQKYNGFLINLIDSPGHVDFSSEVTAALRVTDGALVVVDCVSGVCVQTKTVLRQAIAERIKPVLFMNKMDCALLELQLGQEELFQTFQRIVENINVIIATYGDDDGPMGPIQVDPSIGNVGFGSGLHGWAFTLKQFAEMYADKFGVQIDKLMKNLWGDRFFNMKTKKWTNNQEPETKRGFCQFVLDPIFKVFDAVMNIKKDDVAKLVEKLNIKLTLEEKEQEGKPLLQHRPSK</sequence>
<dbReference type="SUPFAM" id="SSF50447">
    <property type="entry name" value="Translation proteins"/>
    <property type="match status" value="1"/>
</dbReference>
<dbReference type="FunFam" id="3.40.50.300:FF:000058">
    <property type="entry name" value="Translation elongation factor 2"/>
    <property type="match status" value="2"/>
</dbReference>
<dbReference type="InterPro" id="IPR009000">
    <property type="entry name" value="Transl_B-barrel_sf"/>
</dbReference>
<evidence type="ECO:0000256" key="7">
    <source>
        <dbReference type="ARBA" id="ARBA00049117"/>
    </source>
</evidence>
<keyword evidence="3" id="KW-0547">Nucleotide-binding</keyword>
<dbReference type="CDD" id="cd04096">
    <property type="entry name" value="eEF2_snRNP_like_C"/>
    <property type="match status" value="1"/>
</dbReference>
<dbReference type="SUPFAM" id="SSF54211">
    <property type="entry name" value="Ribosomal protein S5 domain 2-like"/>
    <property type="match status" value="1"/>
</dbReference>
<gene>
    <name evidence="9" type="ORF">niasHT_001462</name>
</gene>
<dbReference type="InterPro" id="IPR005225">
    <property type="entry name" value="Small_GTP-bd"/>
</dbReference>
<dbReference type="Proteomes" id="UP001620626">
    <property type="component" value="Unassembled WGS sequence"/>
</dbReference>
<dbReference type="Gene3D" id="3.30.70.240">
    <property type="match status" value="1"/>
</dbReference>
<protein>
    <recommendedName>
        <fullName evidence="8">Tr-type G domain-containing protein</fullName>
    </recommendedName>
</protein>
<comment type="catalytic activity">
    <reaction evidence="7">
        <text>GTP + H2O = GDP + phosphate + H(+)</text>
        <dbReference type="Rhea" id="RHEA:19669"/>
        <dbReference type="ChEBI" id="CHEBI:15377"/>
        <dbReference type="ChEBI" id="CHEBI:15378"/>
        <dbReference type="ChEBI" id="CHEBI:37565"/>
        <dbReference type="ChEBI" id="CHEBI:43474"/>
        <dbReference type="ChEBI" id="CHEBI:58189"/>
    </reaction>
    <physiologicalReaction direction="left-to-right" evidence="7">
        <dbReference type="Rhea" id="RHEA:19670"/>
    </physiologicalReaction>
</comment>
<dbReference type="Pfam" id="PF00009">
    <property type="entry name" value="GTP_EFTU"/>
    <property type="match status" value="2"/>
</dbReference>
<evidence type="ECO:0000256" key="4">
    <source>
        <dbReference type="ARBA" id="ARBA00022768"/>
    </source>
</evidence>
<evidence type="ECO:0000256" key="6">
    <source>
        <dbReference type="ARBA" id="ARBA00023134"/>
    </source>
</evidence>
<dbReference type="PRINTS" id="PR00315">
    <property type="entry name" value="ELONGATNFCT"/>
</dbReference>
<dbReference type="PROSITE" id="PS00301">
    <property type="entry name" value="G_TR_1"/>
    <property type="match status" value="2"/>
</dbReference>
<dbReference type="FunFam" id="3.30.70.240:FF:000003">
    <property type="entry name" value="Translation elongation factor 2"/>
    <property type="match status" value="1"/>
</dbReference>
<evidence type="ECO:0000313" key="9">
    <source>
        <dbReference type="EMBL" id="KAL3122427.1"/>
    </source>
</evidence>
<organism evidence="9 10">
    <name type="scientific">Heterodera trifolii</name>
    <dbReference type="NCBI Taxonomy" id="157864"/>
    <lineage>
        <taxon>Eukaryota</taxon>
        <taxon>Metazoa</taxon>
        <taxon>Ecdysozoa</taxon>
        <taxon>Nematoda</taxon>
        <taxon>Chromadorea</taxon>
        <taxon>Rhabditida</taxon>
        <taxon>Tylenchina</taxon>
        <taxon>Tylenchomorpha</taxon>
        <taxon>Tylenchoidea</taxon>
        <taxon>Heteroderidae</taxon>
        <taxon>Heteroderinae</taxon>
        <taxon>Heterodera</taxon>
    </lineage>
</organism>
<dbReference type="Pfam" id="PF03764">
    <property type="entry name" value="EFG_IV"/>
    <property type="match status" value="1"/>
</dbReference>
<keyword evidence="4" id="KW-0251">Elongation factor</keyword>
<feature type="domain" description="Tr-type G" evidence="8">
    <location>
        <begin position="17"/>
        <end position="356"/>
    </location>
</feature>
<dbReference type="GO" id="GO:0003746">
    <property type="term" value="F:translation elongation factor activity"/>
    <property type="evidence" value="ECO:0007669"/>
    <property type="project" value="UniProtKB-KW"/>
</dbReference>
<dbReference type="SUPFAM" id="SSF52540">
    <property type="entry name" value="P-loop containing nucleoside triphosphate hydrolases"/>
    <property type="match status" value="2"/>
</dbReference>
<dbReference type="Gene3D" id="2.40.30.10">
    <property type="entry name" value="Translation factors"/>
    <property type="match status" value="2"/>
</dbReference>
<dbReference type="NCBIfam" id="TIGR00231">
    <property type="entry name" value="small_GTP"/>
    <property type="match status" value="1"/>
</dbReference>
<dbReference type="CDD" id="cd16268">
    <property type="entry name" value="EF2_II"/>
    <property type="match status" value="1"/>
</dbReference>
<dbReference type="SUPFAM" id="SSF54980">
    <property type="entry name" value="EF-G C-terminal domain-like"/>
    <property type="match status" value="2"/>
</dbReference>
<dbReference type="FunFam" id="3.30.230.10:FF:000006">
    <property type="entry name" value="Translation elongation factor 2"/>
    <property type="match status" value="1"/>
</dbReference>
<dbReference type="FunFam" id="3.30.70.870:FF:000002">
    <property type="entry name" value="Translation elongation factor 2"/>
    <property type="match status" value="1"/>
</dbReference>
<evidence type="ECO:0000259" key="8">
    <source>
        <dbReference type="PROSITE" id="PS51722"/>
    </source>
</evidence>